<organism evidence="2">
    <name type="scientific">Eutreptiella gymnastica</name>
    <dbReference type="NCBI Taxonomy" id="73025"/>
    <lineage>
        <taxon>Eukaryota</taxon>
        <taxon>Discoba</taxon>
        <taxon>Euglenozoa</taxon>
        <taxon>Euglenida</taxon>
        <taxon>Spirocuta</taxon>
        <taxon>Euglenophyceae</taxon>
        <taxon>Eutreptiales</taxon>
        <taxon>Eutreptiaceae</taxon>
        <taxon>Eutreptiella</taxon>
    </lineage>
</organism>
<name>A0A7S4G5P2_9EUGL</name>
<proteinExistence type="predicted"/>
<sequence>MRMRADVDALVTPRAVAASLLPCGAHSLRAPMNRQHRAMGGCSPPPMRVEYHRTTGGPNQCVAAVGCPGPGQRKEPLLQAFLDSGIAPEDTRGGMAQGSQQRTHGGQKLGKWKIGGIRHGTESGVREASHATWQRGFGALGQRKGQGLCQGLRHWTATVERRAPEGMGHTMAGGRIAMGSHV</sequence>
<reference evidence="2" key="1">
    <citation type="submission" date="2021-01" db="EMBL/GenBank/DDBJ databases">
        <authorList>
            <person name="Corre E."/>
            <person name="Pelletier E."/>
            <person name="Niang G."/>
            <person name="Scheremetjew M."/>
            <person name="Finn R."/>
            <person name="Kale V."/>
            <person name="Holt S."/>
            <person name="Cochrane G."/>
            <person name="Meng A."/>
            <person name="Brown T."/>
            <person name="Cohen L."/>
        </authorList>
    </citation>
    <scope>NUCLEOTIDE SEQUENCE</scope>
    <source>
        <strain evidence="2">CCMP1594</strain>
    </source>
</reference>
<dbReference type="AlphaFoldDB" id="A0A7S4G5P2"/>
<evidence type="ECO:0000256" key="1">
    <source>
        <dbReference type="SAM" id="MobiDB-lite"/>
    </source>
</evidence>
<accession>A0A7S4G5P2</accession>
<evidence type="ECO:0000313" key="2">
    <source>
        <dbReference type="EMBL" id="CAE0826160.1"/>
    </source>
</evidence>
<feature type="region of interest" description="Disordered" evidence="1">
    <location>
        <begin position="91"/>
        <end position="112"/>
    </location>
</feature>
<protein>
    <submittedName>
        <fullName evidence="2">Uncharacterized protein</fullName>
    </submittedName>
</protein>
<gene>
    <name evidence="2" type="ORF">EGYM00163_LOCUS37412</name>
</gene>
<dbReference type="EMBL" id="HBJA01108318">
    <property type="protein sequence ID" value="CAE0826160.1"/>
    <property type="molecule type" value="Transcribed_RNA"/>
</dbReference>